<dbReference type="InterPro" id="IPR004358">
    <property type="entry name" value="Sig_transdc_His_kin-like_C"/>
</dbReference>
<evidence type="ECO:0000256" key="9">
    <source>
        <dbReference type="ARBA" id="ARBA00022777"/>
    </source>
</evidence>
<dbReference type="InterPro" id="IPR039506">
    <property type="entry name" value="SPOB_a"/>
</dbReference>
<keyword evidence="9" id="KW-0418">Kinase</keyword>
<feature type="transmembrane region" description="Helical" evidence="14">
    <location>
        <begin position="213"/>
        <end position="231"/>
    </location>
</feature>
<dbReference type="GO" id="GO:0005886">
    <property type="term" value="C:plasma membrane"/>
    <property type="evidence" value="ECO:0007669"/>
    <property type="project" value="UniProtKB-SubCell"/>
</dbReference>
<keyword evidence="7 14" id="KW-0812">Transmembrane</keyword>
<dbReference type="Pfam" id="PF00989">
    <property type="entry name" value="PAS"/>
    <property type="match status" value="1"/>
</dbReference>
<dbReference type="Pfam" id="PF17203">
    <property type="entry name" value="sCache_3_2"/>
    <property type="match status" value="1"/>
</dbReference>
<keyword evidence="12" id="KW-0902">Two-component regulatory system</keyword>
<comment type="caution">
    <text evidence="16">The sequence shown here is derived from an EMBL/GenBank/DDBJ whole genome shotgun (WGS) entry which is preliminary data.</text>
</comment>
<dbReference type="InterPro" id="IPR013767">
    <property type="entry name" value="PAS_fold"/>
</dbReference>
<dbReference type="PROSITE" id="PS50109">
    <property type="entry name" value="HIS_KIN"/>
    <property type="match status" value="1"/>
</dbReference>
<feature type="domain" description="Histidine kinase" evidence="15">
    <location>
        <begin position="375"/>
        <end position="568"/>
    </location>
</feature>
<keyword evidence="5" id="KW-0597">Phosphoprotein</keyword>
<evidence type="ECO:0000256" key="6">
    <source>
        <dbReference type="ARBA" id="ARBA00022679"/>
    </source>
</evidence>
<dbReference type="InterPro" id="IPR029151">
    <property type="entry name" value="Sensor-like_sf"/>
</dbReference>
<dbReference type="GO" id="GO:0006355">
    <property type="term" value="P:regulation of DNA-templated transcription"/>
    <property type="evidence" value="ECO:0007669"/>
    <property type="project" value="InterPro"/>
</dbReference>
<accession>A0A4R5X6H9</accession>
<evidence type="ECO:0000256" key="11">
    <source>
        <dbReference type="ARBA" id="ARBA00022989"/>
    </source>
</evidence>
<dbReference type="InterPro" id="IPR050428">
    <property type="entry name" value="TCS_sensor_his_kinase"/>
</dbReference>
<evidence type="ECO:0000256" key="14">
    <source>
        <dbReference type="SAM" id="Phobius"/>
    </source>
</evidence>
<reference evidence="16 17" key="1">
    <citation type="submission" date="2019-01" db="EMBL/GenBank/DDBJ databases">
        <title>High-quality-draft genome sequences of five non-tuberculosis mycobacteriaceae isolated from a nosocomial environment.</title>
        <authorList>
            <person name="Tiago I."/>
            <person name="Alarico S."/>
            <person name="Pereira S.G."/>
            <person name="Coelho C."/>
            <person name="Maranha A."/>
            <person name="Empadinhas N."/>
        </authorList>
    </citation>
    <scope>NUCLEOTIDE SEQUENCE [LARGE SCALE GENOMIC DNA]</scope>
    <source>
        <strain evidence="16 17">22DIII</strain>
    </source>
</reference>
<evidence type="ECO:0000313" key="16">
    <source>
        <dbReference type="EMBL" id="TDL08314.1"/>
    </source>
</evidence>
<dbReference type="GO" id="GO:0005524">
    <property type="term" value="F:ATP binding"/>
    <property type="evidence" value="ECO:0007669"/>
    <property type="project" value="UniProtKB-KW"/>
</dbReference>
<evidence type="ECO:0000259" key="15">
    <source>
        <dbReference type="PROSITE" id="PS50109"/>
    </source>
</evidence>
<evidence type="ECO:0000256" key="13">
    <source>
        <dbReference type="ARBA" id="ARBA00023136"/>
    </source>
</evidence>
<dbReference type="InterPro" id="IPR016120">
    <property type="entry name" value="Sig_transdc_His_kin_SpoOB"/>
</dbReference>
<dbReference type="EMBL" id="SDLP01000003">
    <property type="protein sequence ID" value="TDL08314.1"/>
    <property type="molecule type" value="Genomic_DNA"/>
</dbReference>
<evidence type="ECO:0000256" key="2">
    <source>
        <dbReference type="ARBA" id="ARBA00004651"/>
    </source>
</evidence>
<dbReference type="Gene3D" id="3.30.565.10">
    <property type="entry name" value="Histidine kinase-like ATPase, C-terminal domain"/>
    <property type="match status" value="1"/>
</dbReference>
<dbReference type="SUPFAM" id="SSF55874">
    <property type="entry name" value="ATPase domain of HSP90 chaperone/DNA topoisomerase II/histidine kinase"/>
    <property type="match status" value="1"/>
</dbReference>
<keyword evidence="10" id="KW-0067">ATP-binding</keyword>
<keyword evidence="8" id="KW-0547">Nucleotide-binding</keyword>
<keyword evidence="13 14" id="KW-0472">Membrane</keyword>
<gene>
    <name evidence="16" type="ORF">EUA04_12755</name>
</gene>
<dbReference type="Pfam" id="PF14689">
    <property type="entry name" value="SPOB_a"/>
    <property type="match status" value="1"/>
</dbReference>
<comment type="catalytic activity">
    <reaction evidence="1">
        <text>ATP + protein L-histidine = ADP + protein N-phospho-L-histidine.</text>
        <dbReference type="EC" id="2.7.13.3"/>
    </reaction>
</comment>
<evidence type="ECO:0000256" key="10">
    <source>
        <dbReference type="ARBA" id="ARBA00022840"/>
    </source>
</evidence>
<evidence type="ECO:0000256" key="1">
    <source>
        <dbReference type="ARBA" id="ARBA00000085"/>
    </source>
</evidence>
<dbReference type="PANTHER" id="PTHR45436:SF5">
    <property type="entry name" value="SENSOR HISTIDINE KINASE TRCS"/>
    <property type="match status" value="1"/>
</dbReference>
<comment type="subcellular location">
    <subcellularLocation>
        <location evidence="2">Cell membrane</location>
        <topology evidence="2">Multi-pass membrane protein</topology>
    </subcellularLocation>
</comment>
<evidence type="ECO:0000256" key="8">
    <source>
        <dbReference type="ARBA" id="ARBA00022741"/>
    </source>
</evidence>
<evidence type="ECO:0000256" key="7">
    <source>
        <dbReference type="ARBA" id="ARBA00022692"/>
    </source>
</evidence>
<evidence type="ECO:0000256" key="5">
    <source>
        <dbReference type="ARBA" id="ARBA00022553"/>
    </source>
</evidence>
<dbReference type="SUPFAM" id="SSF103190">
    <property type="entry name" value="Sensory domain-like"/>
    <property type="match status" value="1"/>
</dbReference>
<dbReference type="InterPro" id="IPR005467">
    <property type="entry name" value="His_kinase_dom"/>
</dbReference>
<name>A0A4R5X6H9_9MYCO</name>
<dbReference type="SMART" id="SM00387">
    <property type="entry name" value="HATPase_c"/>
    <property type="match status" value="1"/>
</dbReference>
<keyword evidence="4" id="KW-1003">Cell membrane</keyword>
<proteinExistence type="predicted"/>
<dbReference type="Gene3D" id="3.30.450.20">
    <property type="entry name" value="PAS domain"/>
    <property type="match status" value="2"/>
</dbReference>
<dbReference type="PANTHER" id="PTHR45436">
    <property type="entry name" value="SENSOR HISTIDINE KINASE YKOH"/>
    <property type="match status" value="1"/>
</dbReference>
<feature type="transmembrane region" description="Helical" evidence="14">
    <location>
        <begin position="48"/>
        <end position="69"/>
    </location>
</feature>
<dbReference type="Proteomes" id="UP000294952">
    <property type="component" value="Unassembled WGS sequence"/>
</dbReference>
<evidence type="ECO:0000256" key="3">
    <source>
        <dbReference type="ARBA" id="ARBA00012438"/>
    </source>
</evidence>
<dbReference type="InterPro" id="IPR033463">
    <property type="entry name" value="sCache_3"/>
</dbReference>
<sequence>MRTCRPPSIGCDAQQYWTPAVTQVTHKNAKEILVIKNIPLARSLAAQFLAFQLMVVAVVLIAVAAVSVAQSTSEFREARGTRMIAVAENMASTPIVRERIERAPADPFASRILAPEVDRAVALSGATLAEILAPDGTVWVSSAPSRVGARVDLGPSRADEGRAWYGDADVDGRHSLVGQVPILSPDGDVLAVASVSEGYPSVWALLSGAGERLLIYLGLGAGLGLIASYLLSRRIKRHTRGLEVTEIASLADHREALLHSIREGVIAVNNDDEITVLNDSAQELLGVGADAVGKRVDRVGIDPAVVALLIPGGASRSAEDRVIATRTRVLALSRRAATSGGERIGTVTTMRDSTELAALQGQLSSHKSVTDTLRAQTHEFANQLHTISGLVQLGEYDAVRDLVGALTRRRAEISDAVTQRISDPAVAALLIAKTSLAAESGVALALAPESHLAPLDPALATDVITLLGNLIDNAVDVSVGAQEPGVTVEIDDSDGLEIIVRDSGPGVPEHLREAIFARGVTSKPDVPGGRGIGLALVRLVTAAHGGTVGVSDVPDGGAEFTVRLQGVRTDA</sequence>
<dbReference type="PRINTS" id="PR00344">
    <property type="entry name" value="BCTRLSENSOR"/>
</dbReference>
<keyword evidence="6" id="KW-0808">Transferase</keyword>
<dbReference type="AlphaFoldDB" id="A0A4R5X6H9"/>
<organism evidence="16 17">
    <name type="scientific">Mycolicibacterium obuense</name>
    <dbReference type="NCBI Taxonomy" id="1807"/>
    <lineage>
        <taxon>Bacteria</taxon>
        <taxon>Bacillati</taxon>
        <taxon>Actinomycetota</taxon>
        <taxon>Actinomycetes</taxon>
        <taxon>Mycobacteriales</taxon>
        <taxon>Mycobacteriaceae</taxon>
        <taxon>Mycolicibacterium</taxon>
    </lineage>
</organism>
<protein>
    <recommendedName>
        <fullName evidence="3">histidine kinase</fullName>
        <ecNumber evidence="3">2.7.13.3</ecNumber>
    </recommendedName>
</protein>
<dbReference type="EC" id="2.7.13.3" evidence="3"/>
<dbReference type="Pfam" id="PF02518">
    <property type="entry name" value="HATPase_c"/>
    <property type="match status" value="1"/>
</dbReference>
<dbReference type="Gene3D" id="1.10.287.130">
    <property type="match status" value="1"/>
</dbReference>
<evidence type="ECO:0000313" key="17">
    <source>
        <dbReference type="Proteomes" id="UP000294952"/>
    </source>
</evidence>
<dbReference type="InterPro" id="IPR003594">
    <property type="entry name" value="HATPase_dom"/>
</dbReference>
<dbReference type="GO" id="GO:0000155">
    <property type="term" value="F:phosphorelay sensor kinase activity"/>
    <property type="evidence" value="ECO:0007669"/>
    <property type="project" value="InterPro"/>
</dbReference>
<dbReference type="InterPro" id="IPR036890">
    <property type="entry name" value="HATPase_C_sf"/>
</dbReference>
<evidence type="ECO:0000256" key="12">
    <source>
        <dbReference type="ARBA" id="ARBA00023012"/>
    </source>
</evidence>
<dbReference type="SUPFAM" id="SSF55890">
    <property type="entry name" value="Sporulation response regulatory protein Spo0B"/>
    <property type="match status" value="1"/>
</dbReference>
<evidence type="ECO:0000256" key="4">
    <source>
        <dbReference type="ARBA" id="ARBA00022475"/>
    </source>
</evidence>
<keyword evidence="11 14" id="KW-1133">Transmembrane helix</keyword>